<feature type="topological domain" description="Lumenal" evidence="9">
    <location>
        <begin position="1"/>
        <end position="4"/>
    </location>
</feature>
<keyword evidence="8 9" id="KW-0472">Membrane</keyword>
<keyword evidence="13" id="KW-1185">Reference proteome</keyword>
<keyword evidence="6 9" id="KW-1133">Transmembrane helix</keyword>
<dbReference type="GO" id="GO:0043495">
    <property type="term" value="F:protein-membrane adaptor activity"/>
    <property type="evidence" value="ECO:0007669"/>
    <property type="project" value="TreeGrafter"/>
</dbReference>
<evidence type="ECO:0000256" key="3">
    <source>
        <dbReference type="ARBA" id="ARBA00022448"/>
    </source>
</evidence>
<evidence type="ECO:0008006" key="14">
    <source>
        <dbReference type="Google" id="ProtNLM"/>
    </source>
</evidence>
<feature type="topological domain" description="Cytoplasmic" evidence="9">
    <location>
        <begin position="172"/>
        <end position="208"/>
    </location>
</feature>
<comment type="subcellular location">
    <subcellularLocation>
        <location evidence="1">Endoplasmic reticulum membrane</location>
        <topology evidence="1">Multi-pass membrane protein</topology>
    </subcellularLocation>
</comment>
<dbReference type="FunFam" id="1.10.287.660:FF:000006">
    <property type="entry name" value="Protein GET1"/>
    <property type="match status" value="1"/>
</dbReference>
<dbReference type="HAMAP" id="MF_03113">
    <property type="entry name" value="Get1"/>
    <property type="match status" value="1"/>
</dbReference>
<dbReference type="InterPro" id="IPR027538">
    <property type="entry name" value="Get1_fungi"/>
</dbReference>
<dbReference type="Pfam" id="PF04420">
    <property type="entry name" value="CHD5"/>
    <property type="match status" value="1"/>
</dbReference>
<dbReference type="InterPro" id="IPR029012">
    <property type="entry name" value="Helix_hairpin_bin_sf"/>
</dbReference>
<reference evidence="12" key="1">
    <citation type="submission" date="2022-07" db="EMBL/GenBank/DDBJ databases">
        <title>Draft genome sequence of Zalerion maritima ATCC 34329, a (micro)plastics degrading marine fungus.</title>
        <authorList>
            <person name="Paco A."/>
            <person name="Goncalves M.F.M."/>
            <person name="Rocha-Santos T.A.P."/>
            <person name="Alves A."/>
        </authorList>
    </citation>
    <scope>NUCLEOTIDE SEQUENCE</scope>
    <source>
        <strain evidence="12">ATCC 34329</strain>
    </source>
</reference>
<evidence type="ECO:0000256" key="1">
    <source>
        <dbReference type="ARBA" id="ARBA00004477"/>
    </source>
</evidence>
<dbReference type="InterPro" id="IPR028945">
    <property type="entry name" value="Get1"/>
</dbReference>
<keyword evidence="11" id="KW-0732">Signal</keyword>
<sequence length="208" mass="23696">MASLLLFVFLVEFAVQIVNNFGTTIDTFLWALYSYMPTEFSRKITEQRKLQKDYLKCRTDLRATSSQDEFAKWAKLRRHHDKILADLEGQKKAIDGAKASFDQKMKIIRWLSTRGLQQVVGFWYRKDPLFWLPAGWFPYYAEWIISFPSAPLGGVSIMMWSWASAGFVTLLSDTIRSVAGLSMASKTATPGATENPSTPKETSEKKTS</sequence>
<dbReference type="Proteomes" id="UP001201980">
    <property type="component" value="Unassembled WGS sequence"/>
</dbReference>
<evidence type="ECO:0000256" key="2">
    <source>
        <dbReference type="ARBA" id="ARBA00010799"/>
    </source>
</evidence>
<evidence type="ECO:0000256" key="6">
    <source>
        <dbReference type="ARBA" id="ARBA00022989"/>
    </source>
</evidence>
<keyword evidence="5 9" id="KW-0256">Endoplasmic reticulum</keyword>
<proteinExistence type="inferred from homology"/>
<dbReference type="GO" id="GO:0071816">
    <property type="term" value="P:tail-anchored membrane protein insertion into ER membrane"/>
    <property type="evidence" value="ECO:0007669"/>
    <property type="project" value="InterPro"/>
</dbReference>
<dbReference type="Gene3D" id="1.10.287.660">
    <property type="entry name" value="Helix hairpin bin"/>
    <property type="match status" value="1"/>
</dbReference>
<feature type="signal peptide" evidence="11">
    <location>
        <begin position="1"/>
        <end position="20"/>
    </location>
</feature>
<keyword evidence="3 9" id="KW-0813">Transport</keyword>
<feature type="compositionally biased region" description="Polar residues" evidence="10">
    <location>
        <begin position="186"/>
        <end position="200"/>
    </location>
</feature>
<protein>
    <recommendedName>
        <fullName evidence="14">Guided entry of tail-anchored proteins 1</fullName>
    </recommendedName>
</protein>
<keyword evidence="4 9" id="KW-0812">Transmembrane</keyword>
<comment type="caution">
    <text evidence="9">Lacks conserved residue(s) required for the propagation of feature annotation.</text>
</comment>
<evidence type="ECO:0000256" key="5">
    <source>
        <dbReference type="ARBA" id="ARBA00022824"/>
    </source>
</evidence>
<evidence type="ECO:0000256" key="7">
    <source>
        <dbReference type="ARBA" id="ARBA00023054"/>
    </source>
</evidence>
<feature type="region of interest" description="Disordered" evidence="10">
    <location>
        <begin position="186"/>
        <end position="208"/>
    </location>
</feature>
<dbReference type="PANTHER" id="PTHR42650:SF1">
    <property type="entry name" value="GUIDED ENTRY OF TAIL-ANCHORED PROTEINS FACTOR 1"/>
    <property type="match status" value="1"/>
</dbReference>
<evidence type="ECO:0000256" key="8">
    <source>
        <dbReference type="ARBA" id="ARBA00023136"/>
    </source>
</evidence>
<evidence type="ECO:0000256" key="4">
    <source>
        <dbReference type="ARBA" id="ARBA00022692"/>
    </source>
</evidence>
<accession>A0AAD5RXF5</accession>
<comment type="similarity">
    <text evidence="2 9">Belongs to the WRB/GET1 family.</text>
</comment>
<dbReference type="GO" id="GO:0043529">
    <property type="term" value="C:GET complex"/>
    <property type="evidence" value="ECO:0007669"/>
    <property type="project" value="InterPro"/>
</dbReference>
<dbReference type="AlphaFoldDB" id="A0AAD5RXF5"/>
<dbReference type="PANTHER" id="PTHR42650">
    <property type="entry name" value="TAIL-ANCHORED PROTEIN INSERTION RECEPTOR WRB"/>
    <property type="match status" value="1"/>
</dbReference>
<keyword evidence="7" id="KW-0175">Coiled coil</keyword>
<gene>
    <name evidence="9" type="primary">GET1</name>
    <name evidence="12" type="ORF">MKZ38_005948</name>
</gene>
<feature type="chain" id="PRO_5042101632" description="Guided entry of tail-anchored proteins 1" evidence="11">
    <location>
        <begin position="21"/>
        <end position="208"/>
    </location>
</feature>
<dbReference type="GO" id="GO:0005789">
    <property type="term" value="C:endoplasmic reticulum membrane"/>
    <property type="evidence" value="ECO:0007669"/>
    <property type="project" value="UniProtKB-SubCell"/>
</dbReference>
<evidence type="ECO:0000256" key="9">
    <source>
        <dbReference type="HAMAP-Rule" id="MF_03113"/>
    </source>
</evidence>
<comment type="caution">
    <text evidence="12">The sequence shown here is derived from an EMBL/GenBank/DDBJ whole genome shotgun (WGS) entry which is preliminary data.</text>
</comment>
<name>A0AAD5RXF5_9PEZI</name>
<evidence type="ECO:0000313" key="12">
    <source>
        <dbReference type="EMBL" id="KAJ2905246.1"/>
    </source>
</evidence>
<dbReference type="EMBL" id="JAKWBI020000035">
    <property type="protein sequence ID" value="KAJ2905246.1"/>
    <property type="molecule type" value="Genomic_DNA"/>
</dbReference>
<evidence type="ECO:0000256" key="11">
    <source>
        <dbReference type="SAM" id="SignalP"/>
    </source>
</evidence>
<evidence type="ECO:0000256" key="10">
    <source>
        <dbReference type="SAM" id="MobiDB-lite"/>
    </source>
</evidence>
<evidence type="ECO:0000313" key="13">
    <source>
        <dbReference type="Proteomes" id="UP001201980"/>
    </source>
</evidence>
<organism evidence="12 13">
    <name type="scientific">Zalerion maritima</name>
    <dbReference type="NCBI Taxonomy" id="339359"/>
    <lineage>
        <taxon>Eukaryota</taxon>
        <taxon>Fungi</taxon>
        <taxon>Dikarya</taxon>
        <taxon>Ascomycota</taxon>
        <taxon>Pezizomycotina</taxon>
        <taxon>Sordariomycetes</taxon>
        <taxon>Lulworthiomycetidae</taxon>
        <taxon>Lulworthiales</taxon>
        <taxon>Lulworthiaceae</taxon>
        <taxon>Zalerion</taxon>
    </lineage>
</organism>